<dbReference type="GO" id="GO:0010506">
    <property type="term" value="P:regulation of autophagy"/>
    <property type="evidence" value="ECO:0007669"/>
    <property type="project" value="InterPro"/>
</dbReference>
<dbReference type="EMBL" id="AZHE01000004">
    <property type="protein sequence ID" value="KHN99852.1"/>
    <property type="molecule type" value="Genomic_DNA"/>
</dbReference>
<keyword evidence="6" id="KW-1185">Reference proteome</keyword>
<accession>A0A0B2X299</accession>
<evidence type="ECO:0000256" key="3">
    <source>
        <dbReference type="SAM" id="MobiDB-lite"/>
    </source>
</evidence>
<dbReference type="SMART" id="SM00219">
    <property type="entry name" value="TyrKc"/>
    <property type="match status" value="1"/>
</dbReference>
<organism evidence="5 6">
    <name type="scientific">Metarhizium album (strain ARSEF 1941)</name>
    <dbReference type="NCBI Taxonomy" id="1081103"/>
    <lineage>
        <taxon>Eukaryota</taxon>
        <taxon>Fungi</taxon>
        <taxon>Dikarya</taxon>
        <taxon>Ascomycota</taxon>
        <taxon>Pezizomycotina</taxon>
        <taxon>Sordariomycetes</taxon>
        <taxon>Hypocreomycetidae</taxon>
        <taxon>Hypocreales</taxon>
        <taxon>Clavicipitaceae</taxon>
        <taxon>Metarhizium</taxon>
    </lineage>
</organism>
<dbReference type="GO" id="GO:0004674">
    <property type="term" value="F:protein serine/threonine kinase activity"/>
    <property type="evidence" value="ECO:0007669"/>
    <property type="project" value="InterPro"/>
</dbReference>
<feature type="domain" description="Protein kinase" evidence="4">
    <location>
        <begin position="213"/>
        <end position="475"/>
    </location>
</feature>
<dbReference type="RefSeq" id="XP_040680918.1">
    <property type="nucleotide sequence ID" value="XM_040821504.1"/>
</dbReference>
<evidence type="ECO:0000256" key="1">
    <source>
        <dbReference type="ARBA" id="ARBA00004623"/>
    </source>
</evidence>
<evidence type="ECO:0000313" key="5">
    <source>
        <dbReference type="EMBL" id="KHN99852.1"/>
    </source>
</evidence>
<dbReference type="GO" id="GO:0005524">
    <property type="term" value="F:ATP binding"/>
    <property type="evidence" value="ECO:0007669"/>
    <property type="project" value="InterPro"/>
</dbReference>
<comment type="caution">
    <text evidence="5">The sequence shown here is derived from an EMBL/GenBank/DDBJ whole genome shotgun (WGS) entry which is preliminary data.</text>
</comment>
<dbReference type="SUPFAM" id="SSF56112">
    <property type="entry name" value="Protein kinase-like (PK-like)"/>
    <property type="match status" value="1"/>
</dbReference>
<keyword evidence="5" id="KW-0418">Kinase</keyword>
<gene>
    <name evidence="5" type="ORF">MAM_02705</name>
</gene>
<reference evidence="5 6" key="1">
    <citation type="journal article" date="2014" name="Proc. Natl. Acad. Sci. U.S.A.">
        <title>Trajectory and genomic determinants of fungal-pathogen speciation and host adaptation.</title>
        <authorList>
            <person name="Hu X."/>
            <person name="Xiao G."/>
            <person name="Zheng P."/>
            <person name="Shang Y."/>
            <person name="Su Y."/>
            <person name="Zhang X."/>
            <person name="Liu X."/>
            <person name="Zhan S."/>
            <person name="St Leger R.J."/>
            <person name="Wang C."/>
        </authorList>
    </citation>
    <scope>NUCLEOTIDE SEQUENCE [LARGE SCALE GENOMIC DNA]</scope>
    <source>
        <strain evidence="5 6">ARSEF 1941</strain>
    </source>
</reference>
<evidence type="ECO:0000256" key="2">
    <source>
        <dbReference type="ARBA" id="ARBA00030237"/>
    </source>
</evidence>
<keyword evidence="5" id="KW-0808">Transferase</keyword>
<dbReference type="GO" id="GO:0004713">
    <property type="term" value="F:protein tyrosine kinase activity"/>
    <property type="evidence" value="ECO:0007669"/>
    <property type="project" value="InterPro"/>
</dbReference>
<dbReference type="STRING" id="1081103.A0A0B2X299"/>
<dbReference type="Pfam" id="PF00069">
    <property type="entry name" value="Pkinase"/>
    <property type="match status" value="1"/>
</dbReference>
<dbReference type="InterPro" id="IPR045269">
    <property type="entry name" value="Atg1-like"/>
</dbReference>
<dbReference type="Gene3D" id="1.10.510.10">
    <property type="entry name" value="Transferase(Phosphotransferase) domain 1"/>
    <property type="match status" value="1"/>
</dbReference>
<dbReference type="InterPro" id="IPR000719">
    <property type="entry name" value="Prot_kinase_dom"/>
</dbReference>
<proteinExistence type="predicted"/>
<dbReference type="GeneID" id="63737160"/>
<dbReference type="InterPro" id="IPR020635">
    <property type="entry name" value="Tyr_kinase_cat_dom"/>
</dbReference>
<evidence type="ECO:0000313" key="6">
    <source>
        <dbReference type="Proteomes" id="UP000030816"/>
    </source>
</evidence>
<dbReference type="OrthoDB" id="4935649at2759"/>
<dbReference type="PANTHER" id="PTHR24348">
    <property type="entry name" value="SERINE/THREONINE-PROTEIN KINASE UNC-51-RELATED"/>
    <property type="match status" value="1"/>
</dbReference>
<comment type="subcellular location">
    <subcellularLocation>
        <location evidence="1">Preautophagosomal structure membrane</location>
        <topology evidence="1">Peripheral membrane protein</topology>
    </subcellularLocation>
</comment>
<dbReference type="HOGENOM" id="CLU_016106_0_0_1"/>
<sequence>MTSPQDIDLCRIVLILGSFEGVDEIPELSDNKRYLFLPPNNSDDAAWRGGQSDAHLKPPFFCLTIGEHLFDPTGWILGSHGDSEVCDFQIAGDNQSRISRRSVRVDISPITHYPRVTLLSDQRVRIREGADVEKCKPGIPVELPRPCVIDWGAVRCWAWFPERTLVETQRYKELARSYGLDIMAAYPKSLPSTKSRESTSAESVRYGKNDAVYVVEQMHGRGMHASVMRVKNIVTGEIFGAKEPYYKSSDNSDYARKRFETLEAEYKLIMRLQHPHIVRAYELVLADELTLPPWMIVEYVPCTLRDTLPKLDSLQRLAISTQLVSALHYMHETGITHRDLRPDNALIQTQDGVVILKLADFGTSKHNLSSKMETFTGTEIYMAPELFIQPRSYTNKVDMWAFGLIELEIFTSWEPDVDEIWDPSDFGKWIRTVVSPCIAKAPEKVRPMLKGLLRKGAEKRWSARRCLEWLCKQELDGSVRNGTGSKRPASSGLETERYKRHLRSPNPSPSTSRVALQHSGDGVSLPDTLSVRSASPEILSAATTPRVDDEISDASESGVDDDSSGDESGFEKDWPE</sequence>
<feature type="compositionally biased region" description="Acidic residues" evidence="3">
    <location>
        <begin position="550"/>
        <end position="565"/>
    </location>
</feature>
<dbReference type="AlphaFoldDB" id="A0A0B2X299"/>
<evidence type="ECO:0000259" key="4">
    <source>
        <dbReference type="PROSITE" id="PS50011"/>
    </source>
</evidence>
<dbReference type="InterPro" id="IPR011009">
    <property type="entry name" value="Kinase-like_dom_sf"/>
</dbReference>
<name>A0A0B2X299_METAS</name>
<dbReference type="GO" id="GO:0034045">
    <property type="term" value="C:phagophore assembly site membrane"/>
    <property type="evidence" value="ECO:0007669"/>
    <property type="project" value="UniProtKB-SubCell"/>
</dbReference>
<feature type="region of interest" description="Disordered" evidence="3">
    <location>
        <begin position="478"/>
        <end position="576"/>
    </location>
</feature>
<dbReference type="PROSITE" id="PS50011">
    <property type="entry name" value="PROTEIN_KINASE_DOM"/>
    <property type="match status" value="1"/>
</dbReference>
<protein>
    <recommendedName>
        <fullName evidence="2">Autophagy-related protein 1</fullName>
    </recommendedName>
</protein>
<dbReference type="Proteomes" id="UP000030816">
    <property type="component" value="Unassembled WGS sequence"/>
</dbReference>